<dbReference type="PANTHER" id="PTHR24026:SF126">
    <property type="entry name" value="PROTOCADHERIN FAT 4"/>
    <property type="match status" value="1"/>
</dbReference>
<evidence type="ECO:0000256" key="13">
    <source>
        <dbReference type="ARBA" id="ARBA00023136"/>
    </source>
</evidence>
<evidence type="ECO:0000256" key="18">
    <source>
        <dbReference type="SAM" id="MobiDB-lite"/>
    </source>
</evidence>
<evidence type="ECO:0000313" key="24">
    <source>
        <dbReference type="Proteomes" id="UP000007879"/>
    </source>
</evidence>
<feature type="signal peptide" evidence="20">
    <location>
        <begin position="1"/>
        <end position="22"/>
    </location>
</feature>
<reference evidence="23" key="2">
    <citation type="submission" date="2017-05" db="UniProtKB">
        <authorList>
            <consortium name="EnsemblMetazoa"/>
        </authorList>
    </citation>
    <scope>IDENTIFICATION</scope>
</reference>
<feature type="domain" description="Cadherin" evidence="21">
    <location>
        <begin position="3625"/>
        <end position="3728"/>
    </location>
</feature>
<dbReference type="Pfam" id="PF01753">
    <property type="entry name" value="zf-MYND"/>
    <property type="match status" value="1"/>
</dbReference>
<feature type="domain" description="Cadherin" evidence="21">
    <location>
        <begin position="702"/>
        <end position="819"/>
    </location>
</feature>
<dbReference type="GO" id="GO:0007156">
    <property type="term" value="P:homophilic cell adhesion via plasma membrane adhesion molecules"/>
    <property type="evidence" value="ECO:0007669"/>
    <property type="project" value="InterPro"/>
</dbReference>
<feature type="domain" description="Cadherin" evidence="21">
    <location>
        <begin position="3310"/>
        <end position="3415"/>
    </location>
</feature>
<evidence type="ECO:0000256" key="1">
    <source>
        <dbReference type="ARBA" id="ARBA00004251"/>
    </source>
</evidence>
<dbReference type="eggNOG" id="KOG3594">
    <property type="taxonomic scope" value="Eukaryota"/>
</dbReference>
<keyword evidence="14" id="KW-1015">Disulfide bond</keyword>
<dbReference type="PROSITE" id="PS50865">
    <property type="entry name" value="ZF_MYND_2"/>
    <property type="match status" value="1"/>
</dbReference>
<dbReference type="OrthoDB" id="6252479at2759"/>
<evidence type="ECO:0000256" key="9">
    <source>
        <dbReference type="ARBA" id="ARBA00022833"/>
    </source>
</evidence>
<feature type="domain" description="Cadherin" evidence="21">
    <location>
        <begin position="2200"/>
        <end position="2306"/>
    </location>
</feature>
<dbReference type="FunFam" id="2.60.40.60:FF:000123">
    <property type="entry name" value="Protocadherin beta 4"/>
    <property type="match status" value="1"/>
</dbReference>
<dbReference type="EnsemblMetazoa" id="XM_019995766.1">
    <property type="protein sequence ID" value="XP_019851325.1"/>
    <property type="gene ID" value="LOC100636493"/>
</dbReference>
<evidence type="ECO:0000259" key="22">
    <source>
        <dbReference type="PROSITE" id="PS50865"/>
    </source>
</evidence>
<dbReference type="GO" id="GO:0008270">
    <property type="term" value="F:zinc ion binding"/>
    <property type="evidence" value="ECO:0007669"/>
    <property type="project" value="UniProtKB-KW"/>
</dbReference>
<keyword evidence="4 19" id="KW-0812">Transmembrane</keyword>
<feature type="domain" description="Cadherin" evidence="21">
    <location>
        <begin position="143"/>
        <end position="265"/>
    </location>
</feature>
<dbReference type="FunFam" id="2.60.40.60:FF:000276">
    <property type="entry name" value="FAT atypical cadherin 2"/>
    <property type="match status" value="1"/>
</dbReference>
<dbReference type="FunFam" id="2.60.40.60:FF:000013">
    <property type="entry name" value="Cadherin EGF LAG seven-pass G-type receptor"/>
    <property type="match status" value="1"/>
</dbReference>
<feature type="domain" description="Cadherin" evidence="21">
    <location>
        <begin position="4047"/>
        <end position="4152"/>
    </location>
</feature>
<evidence type="ECO:0000256" key="20">
    <source>
        <dbReference type="SAM" id="SignalP"/>
    </source>
</evidence>
<dbReference type="KEGG" id="aqu:100636493"/>
<feature type="domain" description="Cadherin" evidence="21">
    <location>
        <begin position="1151"/>
        <end position="1256"/>
    </location>
</feature>
<feature type="domain" description="Cadherin" evidence="21">
    <location>
        <begin position="2660"/>
        <end position="2765"/>
    </location>
</feature>
<evidence type="ECO:0000256" key="15">
    <source>
        <dbReference type="ARBA" id="ARBA00023180"/>
    </source>
</evidence>
<dbReference type="Proteomes" id="UP000007879">
    <property type="component" value="Unassembled WGS sequence"/>
</dbReference>
<dbReference type="PROSITE" id="PS50268">
    <property type="entry name" value="CADHERIN_2"/>
    <property type="match status" value="39"/>
</dbReference>
<dbReference type="CDD" id="cd11304">
    <property type="entry name" value="Cadherin_repeat"/>
    <property type="match status" value="39"/>
</dbReference>
<feature type="domain" description="Cadherin" evidence="21">
    <location>
        <begin position="37"/>
        <end position="142"/>
    </location>
</feature>
<dbReference type="PRINTS" id="PR00205">
    <property type="entry name" value="CADHERIN"/>
</dbReference>
<reference evidence="24" key="1">
    <citation type="journal article" date="2010" name="Nature">
        <title>The Amphimedon queenslandica genome and the evolution of animal complexity.</title>
        <authorList>
            <person name="Srivastava M."/>
            <person name="Simakov O."/>
            <person name="Chapman J."/>
            <person name="Fahey B."/>
            <person name="Gauthier M.E."/>
            <person name="Mitros T."/>
            <person name="Richards G.S."/>
            <person name="Conaco C."/>
            <person name="Dacre M."/>
            <person name="Hellsten U."/>
            <person name="Larroux C."/>
            <person name="Putnam N.H."/>
            <person name="Stanke M."/>
            <person name="Adamska M."/>
            <person name="Darling A."/>
            <person name="Degnan S.M."/>
            <person name="Oakley T.H."/>
            <person name="Plachetzki D.C."/>
            <person name="Zhai Y."/>
            <person name="Adamski M."/>
            <person name="Calcino A."/>
            <person name="Cummins S.F."/>
            <person name="Goodstein D.M."/>
            <person name="Harris C."/>
            <person name="Jackson D.J."/>
            <person name="Leys S.P."/>
            <person name="Shu S."/>
            <person name="Woodcroft B.J."/>
            <person name="Vervoort M."/>
            <person name="Kosik K.S."/>
            <person name="Manning G."/>
            <person name="Degnan B.M."/>
            <person name="Rokhsar D.S."/>
        </authorList>
    </citation>
    <scope>NUCLEOTIDE SEQUENCE [LARGE SCALE GENOMIC DNA]</scope>
</reference>
<evidence type="ECO:0000256" key="4">
    <source>
        <dbReference type="ARBA" id="ARBA00022692"/>
    </source>
</evidence>
<dbReference type="eggNOG" id="KOG1219">
    <property type="taxonomic scope" value="Eukaryota"/>
</dbReference>
<feature type="domain" description="Cadherin" evidence="21">
    <location>
        <begin position="1981"/>
        <end position="2094"/>
    </location>
</feature>
<organism evidence="23">
    <name type="scientific">Amphimedon queenslandica</name>
    <name type="common">Sponge</name>
    <dbReference type="NCBI Taxonomy" id="400682"/>
    <lineage>
        <taxon>Eukaryota</taxon>
        <taxon>Metazoa</taxon>
        <taxon>Porifera</taxon>
        <taxon>Demospongiae</taxon>
        <taxon>Heteroscleromorpha</taxon>
        <taxon>Haplosclerida</taxon>
        <taxon>Niphatidae</taxon>
        <taxon>Amphimedon</taxon>
    </lineage>
</organism>
<dbReference type="InterPro" id="IPR002126">
    <property type="entry name" value="Cadherin-like_dom"/>
</dbReference>
<dbReference type="FunFam" id="2.60.40.60:FF:000092">
    <property type="entry name" value="Protocadherin 8"/>
    <property type="match status" value="1"/>
</dbReference>
<feature type="domain" description="Cadherin" evidence="21">
    <location>
        <begin position="2891"/>
        <end position="2995"/>
    </location>
</feature>
<feature type="domain" description="Cadherin" evidence="21">
    <location>
        <begin position="3208"/>
        <end position="3309"/>
    </location>
</feature>
<feature type="transmembrane region" description="Helical" evidence="19">
    <location>
        <begin position="6640"/>
        <end position="6666"/>
    </location>
</feature>
<evidence type="ECO:0000256" key="6">
    <source>
        <dbReference type="ARBA" id="ARBA00022729"/>
    </source>
</evidence>
<evidence type="ECO:0000256" key="8">
    <source>
        <dbReference type="ARBA" id="ARBA00022771"/>
    </source>
</evidence>
<evidence type="ECO:0000256" key="3">
    <source>
        <dbReference type="ARBA" id="ARBA00022536"/>
    </source>
</evidence>
<evidence type="ECO:0000259" key="21">
    <source>
        <dbReference type="PROSITE" id="PS50268"/>
    </source>
</evidence>
<feature type="domain" description="Cadherin" evidence="21">
    <location>
        <begin position="2420"/>
        <end position="2556"/>
    </location>
</feature>
<feature type="domain" description="Cadherin" evidence="21">
    <location>
        <begin position="373"/>
        <end position="478"/>
    </location>
</feature>
<feature type="domain" description="Cadherin" evidence="21">
    <location>
        <begin position="1472"/>
        <end position="1567"/>
    </location>
</feature>
<dbReference type="PANTHER" id="PTHR24026">
    <property type="entry name" value="FAT ATYPICAL CADHERIN-RELATED"/>
    <property type="match status" value="1"/>
</dbReference>
<keyword evidence="3" id="KW-0245">EGF-like domain</keyword>
<accession>A0A1X7V0W7</accession>
<evidence type="ECO:0000256" key="2">
    <source>
        <dbReference type="ARBA" id="ARBA00022475"/>
    </source>
</evidence>
<keyword evidence="12 19" id="KW-1133">Transmembrane helix</keyword>
<keyword evidence="13 19" id="KW-0472">Membrane</keyword>
<dbReference type="PROSITE" id="PS00232">
    <property type="entry name" value="CADHERIN_1"/>
    <property type="match status" value="17"/>
</dbReference>
<feature type="chain" id="PRO_5013299066" description="Protein-tyrosine-phosphatase" evidence="20">
    <location>
        <begin position="23"/>
        <end position="7157"/>
    </location>
</feature>
<feature type="domain" description="Cadherin" evidence="21">
    <location>
        <begin position="3526"/>
        <end position="3624"/>
    </location>
</feature>
<feature type="domain" description="Cadherin" evidence="21">
    <location>
        <begin position="3834"/>
        <end position="3942"/>
    </location>
</feature>
<evidence type="ECO:0000256" key="12">
    <source>
        <dbReference type="ARBA" id="ARBA00022989"/>
    </source>
</evidence>
<gene>
    <name evidence="23" type="primary">100636493</name>
</gene>
<dbReference type="EnsemblMetazoa" id="Aqu2.1.33439_001">
    <property type="protein sequence ID" value="Aqu2.1.33439_001"/>
    <property type="gene ID" value="Aqu2.1.33439"/>
</dbReference>
<feature type="domain" description="MYND-type" evidence="22">
    <location>
        <begin position="6807"/>
        <end position="6846"/>
    </location>
</feature>
<sequence>MAGVTLSLLLLLLLSTVSCIDGQGINFDFALGAQLTEMKEEAAPGTVFVNLDVSYFIPGSVLERNEGTGHYKLQSGPDSSYFSVNPSTGQLSNAILIDRETDITKIRFDINIIFISNLAPDLNATQPITLILIDINDNAPHFNQSIYEELISENLSPGSQFFRAFASDPDQVESVQEIDEDSESFGDITYTISNGRVIYSIINGNELSHFSINPDTGWISVSANLDVDSVDFYNLTLLATDGGGLNDTAVLLVTILDSNDNPPVITYPANFNVTLSEDTPPGLILIDYINATDDDYGLNADIYYTISSGDVTNSFTVNATTGSLVLTSELDREAGNPLALTISAIDRGLPPLSDTITVTVHLLDVNDNPPLFSTSLYQLDISESSPTGQLVGTIAAVDPDSGENGTVYYNIISNTSSFILDNATGALITAVPLDRESIPQYSLTVEAHDSPTNDSYTLYSTVSVLITVTDVNDNAPVWSYDTNISVGILDTETVGYTLLTVLATDADEGSNGFVQYEFYESDNDDFAIDSVSGNISVNSDIDLSRRGFYVYSIRAYDNGVPSFESIFRYLLITIHELNPNGPEFTILDQNITLTETTPVDTNVLNVTATDRDNGLIGELWYHIPDGGSEWEFGPSGSFDVEPDTGRIFINRTLDYDYKYDDNSIFFQVEAYDGGFPVPRTARTNVTVYLTNENDEAPIIIVTTPTDTPTIPENSEPFVQFANLSSLTFDPDPDQGGIFNFTLIEVYHDDDYNDDDDNITSSFSLSPDGVLIANRVFDREARPEGFILSILTTDFGDPTQSFINNLTVAIGDKNDQSPFFEGEPPLVTAYELIPPGEVILTNHTAVDNDIGINAVLRYGIYNGDDRNEFTIDPVTGTLSVAKVLNRTIQEEYNLTIIVMDQGQPVSLYGFGSVLVSVIDSNDNAPVFNEPLTAFFPENSPVGLIFYRVNATDYDEGTNSFLSFYFAPNSTDSFTDFDNVTNITTVRFDLNSSTGDISVQDHFDREIESEFELTIMAVDAGLVPAGLSSTAVVTVLVQDLNDNTPYFINSSYSFEVLENSPMDTELGQVFANDDDATEPNNQLRYSLIGYRSSELSVHPVTGVVTVNDTIDWETGPNYTVSLIVTDQGTPPLQSIVPLTVFITDVNDREPEWVESSLNISVLENSAPGSSVGFIEAIDPDSPGNNSLVTYSLLLDYTDHHFFLNSSTGQITTLATFNREERDLYDLVVMATDSGDPQLSSTATVFIEISDSNDHDPVFSQNQYNADISESVLISTPVIQVMASDDDIGINADLTYSIINSTQFSINPNTGWINTSVIFDYESVNQYTFTVSVIDSGSPPRDATSRVTISIIDYNDNQPMFTQSVYSLSLFENIPIGSNLLQVAATDDDSGDNAMIEYLLIDGPSHVFGISNETGVLYTHGFVNREELGAEFNLTILANNSLSPVYSSSTSIIDIFINDFNDQSPLFNSTIVRYIPEDTPPGSIVYTLDPSDGDAGDNGTISYSLVDGNAAFQLNESTGEIILSSYVDYEGPLRFYYMIVNASDNGNPPLYNFTTLILQITDVNDNPPSFTADNYILSVSNTAPIDTLLMTAAAIDTDTTDPVYYYLMDSTFSSLFSVSRTTGSLNLLGSLVAHSNQVLNVTLEATDGVYNSTAVVSVHVTSPGSSPVFTSTSYSVSITETHDSILPVLGLYDRAAPSSPSNVFSIVYGNHGNAFSISSASLYVDSSKLDFESISSYQISIQVIESGSYAYSIINVSISDTNEFPPVFSLSSYYVPLYETTAAGQSFFKLQASDRDRSPPANTIRYSITSGNLNNIFTINQFTGDLSLNRLLDYNVDPHDYTINITAANSDTVPPLSSNVSLSIQLFNGNRHTPVFSPVLYSTSLTESSPIGQYIDITVKATDGDTGSDGEIRFGLLGDYRNYDFEINSTSGNISISGDGLDYERQGAYQLRAIASDGGIPQLYSTALIVIVIIDENDNEPIWDKETYLLSISENTTIGSDLLTVFASDADPVIFNELTNSYDNTNGLITYSIHSGDPFGQFSITPHSGILRIVSPLNRENLTSYTLTLNATDGGGHYANALCVVTVTDVNDVIPYFPSSLLTASVPENTPNETFIIKLLAKDEDITNGPAITYSITAGNDLNVFYINTSSGEIFTNADIDREDIDLFNLTVSASDNSVNPLIGSATLLIRVLDINEAPPYFDQDNYSLSVSEDQALDQVLINITATDPDLGENSTIQYYIVSGNVDNSFRIDPNTGSLTLIRDIDYEYINYYSLVIGATDSGHISIRLTNETTVSISVIDVNDNPPIFDQDQYIANISEAADLETELIEVVAFDYDSGSNSELIYSFINTVDGDSALVSDGGVFMINDTSGLILLAMTLDREAQSNYTLTLRVRDDGSPSLSSTSILTVIINDYNDNPPIFNADLYQGSVSENSPLNTPILTVSAVDSDIDINADISYDIETILMNETDCISHCPNSTHLCSVSYVNTNLNTDQVDLNDTFTINAVTGGIFTAGSLDREFIDQYVLLVYAYDGGSPILSSSSCVFITITDTNDQSPVFNQSLYTGQLVENTATGAVILRVEASDDDIGANSEISYSLATGSDTFTVHPLTGVIMNLSPLDREETTHHNFTVTATDNGVPPNVAMATVTVEIIDVNDSPPQFDFVNYTGSISENADPNTDIIRLSASDLDIGINADLRYNIISIDPPGDSFTINSSTGLITSLVPLDREAIDHYTLLVIVTDSGTPSLNGTTTVDVIILDQNDNPPIFDIDSNSDSYNATLTENVDYVDHHFMTVDATDADTGNNAVIHYNISSINATSIGDSVPTEYVGDAVFYINSTTGEMYVTGSLDSESTDSLIMTLLAYNDITTGQFQYSTILLIISVNDVNDNPPIFDQNQYVTGIYESAVIGSDVISVNAADSDITQINSDIMYSLISSDSYPFNINNESGLITTSGPLDSETIDQYTLTVVAMDTGEPPLFSTVNVSVLILNTNDNRPIFTQSSYHFNILENQPNGSTIGHIIATDVDLDNITYELGPDEGGESVDEIFNINATTGVLTTLVPLDREEFEDYSFIVRAIDEPVNGLSSEVNVSVSVLDLNDNPPLFDQNIYTVSWNEDTDTDTELIQLNATDSDIELNGDFNFYIIHSTANVPLIEINDISGSVSLADQFDRESVDNINVTVSVVDNGLPPLSSTALLIINILDVNDNEPLFTQSLYSAVISEDITVNSTVLILSATDADISANGQFSFSILNESDFTVDSSSGVISVARQLDYETTQDYSFSVLVSDHGNPSLSSTAQVVINITDINDNPPYFEQDVYYISVPESSILYSSVFTAPGQDPDNGTNGELRYTILSGNEGFHFNLNEETGLLSTTAQYLDREITDHYVLSIRAVDLGSPQFTASTTLDISISDVNDHYPEFSSRYSSVSISESTQESTVLTQLIATDNDIGTNALLTYKQIEDDSDDNSTDLLFLINSTSGEVILNGIINTEVQPVHSLSVLVSDNGDPPLSDSMILTVNILNDNEYNPYYILDQYYINISMETAIGTSIGYLIASDADHNDEISLIYSLINTDTDTLAINSNTGELYVIKSLIVGSYSLSVKATDPAGTTAIIMVHVNVHDRDNTESLFESVTYHFTVSEDSNINSLIGSVNTDSNTDSLLRFILPNSTRSAVFDDTFELKSNGSLVLIGNVDYERLSRYVLNIESESVSTGNKVYVILTLSIIDVNDNPPYFSSDQYQLLISESTPIGTDLITLSTYDLDSPGVNTQRLITLSQDSDLFSFDTLTQTLTLVRPLDRERESSHSLIINVSNPNADQVLYSIGLISITVLDTNDNNPLFSQLYYSIEIPSSTSIGSEILHISVTDQDIANNGELVYFITHQTVPGLFVININNGSIYTSAELILGDDDGEMDYAVSVLVTDHGYPTPRSSTSNVFINIYKDNLNSPVFDQPNGYTVEISETLAIGSDVLMISATDPDQNQTNVVRYSINTDQNDFDISPLTGLITVASGLDFNTQSFYSLSILATDQGRPPKISSVLVNISIIDNNNHNPEFNQSLYTASITEGLALGSAVIQISAFDIDSAGLRYQITVNKYVNDTALYNINETTGLISTASDIDYELTPFTEILVSAIDSGYDLVRSRSVPVQISVKNINDEYPVFDQSEYYVDVIRLLTRNQFVLDINATDPDMIPDSLLTYNISYQSGIQLYSIDNATGVISTLIEIPENSPNSSYILITASDGSLVSMATVHISIIDEGNYCEQDGYCTSVVPRSLSCEYIIPNNPTCDAYCTDGMTLSPMNWLCMSHYCFNNELVPCNTTRECLHSNRSCSGQCPIGTSLCPSTDTCHPEAQSFPCDTNVCLAGQTLVQRSNGTRYCTLSATLPLQDCSNVGNVYCEGISTCSNVTDPHLCSLCPPELTPCPPNSAIQCVPDARQCCTAGMYYCPVLDSCLLTGEQCRLANVPPAIDEGIVYVDTIDAYGSALAGYNGHMIGSVLSNDSDHVATDFQSEEISVIITGLSSDPINGGQSTDGVWQYSLCNGSLNECLSCSASSSWINITLVSESNALYLPNTACIRYWRWAESLEGAVWLKVKIWDGNTDGFHSNSTTIVQSVIPYYGPVSNYTSTGGLSLNDTYLVSLLLPVVLSPSLTLSSLTLLEDTPLADNDGHTLSDITSIFMNYLPLIPTTYIQGLSGINEALLPVEAVRRYYDAVTVANDIRQQRQAALNNGQEVGLAVSLNTTGNNNNNNNWQVSLNGDPQLFVYITDILTNPDQILILNSTSLIRYLPSDNFNGLVQLGISAWDGVLSSLNTNTPTVHNMTVFVSSFQSAFDQYHVSMNQLLTLTVVNVPDDPIITRSSFTLLPIPYNLDYVHDSMITILVDHNISVIRPMVDNTQNILSVVLEESVIVRRVYSSPDQNSSYVSFSTVMSIDEVRNKVTSNDQINNILPVSQFANVSRYGPGSGCHGNSESGPPTVHSVGVVSVQISGDQDKDNVLGLAVIGVNSGNGVWQYKRRNLDAWINFPSIITPQRGLLLLSTDSFRFIPNPHYYWTNGDAPSLTVKSWDHTLGSVGDSENQKINVNTDPYVNTSRSLSNPIGRFSSSTSVLIASRVGCDGVVNSGNLHDACCLCGGDGSSCSGCNGVTNSLYDSCSLCTAVNHDRDCSGCDGIPWSMTTPGQCSECVSTNGVSSSLITDPSFTDCSGACFGDAALDDCGQCTNETTQYNIHKDCKGVCHGNASTDDCGHCSDPFSFNDDIDCTGICGGVFRSDSCGVCQLPDPDTDLIRDHADCNNDCWGSASIDSCGMCHSGNTGRHPNSTMDACGLCDGDNSTCYGCDGVLNSGHSIDSCGVCGGNDCSCFQLTTLSPTRGPRSGDTQLVINGAGFYRNTSFYNTSLPHCGGATDVTLVCQFASSVSNDIRTSSSAYIVNQSTIICVAPSLTSSRDTELFHVSIKIDNGPFSNPLLYLYEDYTVSMVTDVSPRRALIGTEVLLNFIGENFLNTSSLVSCLISGFDTCSSDTKGLMVVPGVYNNGSSVTCSLPPSPSPCQVNISLSFDGQLSGAVATISFNYSYSPPVVNSIHFTDDLTSLIISLDRSSDIKPSINCDSIFSDSTLTLIGDHSQCYWSDSNQRMITVDLSSQAAISVGSPVIFREGGIVTRGQSYSYSVPSSVVYTVSSVINAVGPAIGLIGPDVLSNCASTAVYTVSSYYYHGYKGMTFKWSLFTNDSTVAGFLQLANILNALPYSTTQISLPVNLFQPSVDYVLHLNVTNSIGLSTIVTKTLSKSSSTSLEVAITSPPELSIDYNKVSIHEGRLVSDPCSISSTSFNYQWRLYIITDTLQHTLQEVSLTNITVSSPILHIPPHTLNPDHHYQLQLTVSTTTGNALSTSDRISLYVKPLVCTTSIYGGDRNISSNSVIKLNGTVLNRINNSSFIWSCSVLNSGLPCYNTSHSLPVLISLPSTLQAMVEASHLQAGESYNFTLLDNRRHCSSSSVVISIHQAESSLLPFAIVQILPLALPVDVSRQFTIEGLVYSNSEISVYWECVRVTDHGYIDINNSSISPISYDTININSVSMLSSFQAGIIKDKTNRVNLILRSHSLEPGLQYTFKLTAANNTHTVSTSTTVLIGSPPIIHQVTVSPSTGVELLTPFTVRVNWTNDNINDQPLYYQYGLMKDGAIYWLTGLTSTNERSFILPSGVNRLYVRVYDNKGGEYTTSQFNVSVSVSSSVNHGSLLTDLQSSLADTKDWSQVMSRFVSILLSIDDTNTLDPDISVSIYSSMISDYSVLDSPQYRSMMISTMKLINTKFQLSSSQKMILLNTLDTILNSALRDVDSNFIPNDSVSEVDSNGLPLILTSDRTNLPPITSGVSTGDINIIINELFSYSATPSLAGRLRSLLLKLSSIICQGSHLGGTPVNVTSQSPAGRYILAKTLPFGARYISNNIIFDLSDSLKSSYDDQCSDTQSHACTDFCVQFVSMTSDYFTDSDFISLTSESRDRIMSSIKGVDLDSVKLYSNIINMNLFTATQSPPLSLSPLPSSSTPLQLYILARPIDDPSSVPVCMYRDTGDTNNDLWTVQSLSPPNTVMLNSSLYYKCDYTHFTEYAIGLLPPPIIMTSSSMIFSPSPSPIISSPLPSSAVPTQTPSVTVLSASDIPAIVSSVVVVLLFIIIGSLLLMGILFLLYKKKKSRRKVLVAPADEENQPLQGLEEEKKEKKTEPQALTGDLEIKKKEKGMTLGVIELKGDERQLLGSVTVLHTMRLRELRTLLLQTFPNTLRKKSFYLCTKELSDIDPASEQQQFVNIVYNNIVYIREVTEVSEQTKRQFCVCGSAAQFECSGCGLRGYCSQECQTKDWNKEGGHQKECQRAAEKIQRTDILIRRQASVLQGIPEEKDGEVPQTSQRNWKGFLSESRKFSTMTLPAVSALPPVNIAGEKRESYTELRNQIDSTLMTPVSTRPPLPKLTSTGTISVGRLASVQTPSPGLRASQSQHIQRQQLMKQGSFTTGSRHTSISPQQPLAPLSIQSPLTSRPSIGSIGLPPVSPTGGQFQWGTLPPHPTAGTPTVDNNSLFSRPVLPSRTQDLPPSRPPLRRDISISSVGSVDLNTSVNIPTSGRGGVGIRQQLQQERSTLREEEEEEESDSSSESDDEERSDAGSRPPSLAVRRRHSSRQESRDDK</sequence>
<dbReference type="GO" id="GO:0005886">
    <property type="term" value="C:plasma membrane"/>
    <property type="evidence" value="ECO:0007669"/>
    <property type="project" value="UniProtKB-SubCell"/>
</dbReference>
<feature type="domain" description="Cadherin" evidence="21">
    <location>
        <begin position="267"/>
        <end position="372"/>
    </location>
</feature>
<keyword evidence="2" id="KW-1003">Cell membrane</keyword>
<feature type="domain" description="Cadherin" evidence="21">
    <location>
        <begin position="2095"/>
        <end position="2199"/>
    </location>
</feature>
<dbReference type="Pfam" id="PF01833">
    <property type="entry name" value="TIG"/>
    <property type="match status" value="1"/>
</dbReference>
<feature type="domain" description="Cadherin" evidence="21">
    <location>
        <begin position="3102"/>
        <end position="3207"/>
    </location>
</feature>
<feature type="compositionally biased region" description="Polar residues" evidence="18">
    <location>
        <begin position="7079"/>
        <end position="7092"/>
    </location>
</feature>
<evidence type="ECO:0000256" key="11">
    <source>
        <dbReference type="ARBA" id="ARBA00022889"/>
    </source>
</evidence>
<evidence type="ECO:0000313" key="23">
    <source>
        <dbReference type="EnsemblMetazoa" id="Aqu2.1.33439_001"/>
    </source>
</evidence>
<dbReference type="STRING" id="400682.A0A1X7V0W7"/>
<dbReference type="Gene3D" id="2.60.40.10">
    <property type="entry name" value="Immunoglobulins"/>
    <property type="match status" value="2"/>
</dbReference>
<feature type="domain" description="Cadherin" evidence="21">
    <location>
        <begin position="2996"/>
        <end position="3101"/>
    </location>
</feature>
<feature type="domain" description="Cadherin" evidence="21">
    <location>
        <begin position="2557"/>
        <end position="2659"/>
    </location>
</feature>
<feature type="domain" description="Cadherin" evidence="21">
    <location>
        <begin position="2770"/>
        <end position="2890"/>
    </location>
</feature>
<feature type="domain" description="Cadherin" evidence="21">
    <location>
        <begin position="3416"/>
        <end position="3525"/>
    </location>
</feature>
<dbReference type="Gene3D" id="2.60.40.60">
    <property type="entry name" value="Cadherins"/>
    <property type="match status" value="39"/>
</dbReference>
<dbReference type="SUPFAM" id="SSF49313">
    <property type="entry name" value="Cadherin-like"/>
    <property type="match status" value="39"/>
</dbReference>
<dbReference type="FunFam" id="2.60.40.60:FF:000020">
    <property type="entry name" value="Dachsous cadherin-related 1b"/>
    <property type="match status" value="8"/>
</dbReference>
<dbReference type="InterPro" id="IPR002909">
    <property type="entry name" value="IPT_dom"/>
</dbReference>
<feature type="region of interest" description="Disordered" evidence="18">
    <location>
        <begin position="6981"/>
        <end position="7157"/>
    </location>
</feature>
<feature type="domain" description="Cadherin" evidence="21">
    <location>
        <begin position="1874"/>
        <end position="1980"/>
    </location>
</feature>
<feature type="domain" description="Cadherin" evidence="21">
    <location>
        <begin position="820"/>
        <end position="926"/>
    </location>
</feature>
<dbReference type="SMART" id="SM00112">
    <property type="entry name" value="CA"/>
    <property type="match status" value="39"/>
</dbReference>
<comment type="subcellular location">
    <subcellularLocation>
        <location evidence="1">Cell membrane</location>
        <topology evidence="1">Single-pass type I membrane protein</topology>
    </subcellularLocation>
</comment>
<evidence type="ECO:0008006" key="25">
    <source>
        <dbReference type="Google" id="ProtNLM"/>
    </source>
</evidence>
<feature type="compositionally biased region" description="Polar residues" evidence="18">
    <location>
        <begin position="6981"/>
        <end position="7013"/>
    </location>
</feature>
<feature type="domain" description="Cadherin" evidence="21">
    <location>
        <begin position="1667"/>
        <end position="1765"/>
    </location>
</feature>
<protein>
    <recommendedName>
        <fullName evidence="25">Protein-tyrosine-phosphatase</fullName>
    </recommendedName>
</protein>
<dbReference type="Gene3D" id="6.10.140.2220">
    <property type="match status" value="1"/>
</dbReference>
<feature type="compositionally biased region" description="Acidic residues" evidence="18">
    <location>
        <begin position="7113"/>
        <end position="7131"/>
    </location>
</feature>
<feature type="domain" description="Cadherin" evidence="21">
    <location>
        <begin position="3944"/>
        <end position="4046"/>
    </location>
</feature>
<keyword evidence="6 20" id="KW-0732">Signal</keyword>
<feature type="domain" description="Cadherin" evidence="21">
    <location>
        <begin position="585"/>
        <end position="699"/>
    </location>
</feature>
<feature type="domain" description="Cadherin" evidence="21">
    <location>
        <begin position="926"/>
        <end position="1045"/>
    </location>
</feature>
<keyword evidence="10 16" id="KW-0106">Calcium</keyword>
<proteinExistence type="predicted"/>
<dbReference type="InParanoid" id="A0A1X7V0W7"/>
<evidence type="ECO:0000256" key="16">
    <source>
        <dbReference type="PROSITE-ProRule" id="PRU00043"/>
    </source>
</evidence>
<keyword evidence="8 17" id="KW-0863">Zinc-finger</keyword>
<feature type="domain" description="Cadherin" evidence="21">
    <location>
        <begin position="4153"/>
        <end position="4264"/>
    </location>
</feature>
<evidence type="ECO:0000256" key="14">
    <source>
        <dbReference type="ARBA" id="ARBA00023157"/>
    </source>
</evidence>
<dbReference type="InterPro" id="IPR013783">
    <property type="entry name" value="Ig-like_fold"/>
</dbReference>
<evidence type="ECO:0000256" key="10">
    <source>
        <dbReference type="ARBA" id="ARBA00022837"/>
    </source>
</evidence>
<keyword evidence="11" id="KW-0130">Cell adhesion</keyword>
<dbReference type="Pfam" id="PF00028">
    <property type="entry name" value="Cadherin"/>
    <property type="match status" value="33"/>
</dbReference>
<feature type="domain" description="Cadherin" evidence="21">
    <location>
        <begin position="1766"/>
        <end position="1873"/>
    </location>
</feature>
<dbReference type="FunFam" id="2.60.40.60:FF:000104">
    <property type="entry name" value="cadherin-23 isoform X1"/>
    <property type="match status" value="1"/>
</dbReference>
<feature type="domain" description="Cadherin" evidence="21">
    <location>
        <begin position="1359"/>
        <end position="1464"/>
    </location>
</feature>
<evidence type="ECO:0000256" key="19">
    <source>
        <dbReference type="SAM" id="Phobius"/>
    </source>
</evidence>
<keyword evidence="24" id="KW-1185">Reference proteome</keyword>
<keyword evidence="5" id="KW-0479">Metal-binding</keyword>
<feature type="domain" description="Cadherin" evidence="21">
    <location>
        <begin position="3729"/>
        <end position="3833"/>
    </location>
</feature>
<feature type="domain" description="Cadherin" evidence="21">
    <location>
        <begin position="1568"/>
        <end position="1666"/>
    </location>
</feature>
<dbReference type="InterPro" id="IPR015919">
    <property type="entry name" value="Cadherin-like_sf"/>
</dbReference>
<dbReference type="FunFam" id="2.60.40.60:FF:000039">
    <property type="entry name" value="FAT atypical cadherin 3"/>
    <property type="match status" value="1"/>
</dbReference>
<dbReference type="SUPFAM" id="SSF144232">
    <property type="entry name" value="HIT/MYND zinc finger-like"/>
    <property type="match status" value="1"/>
</dbReference>
<name>A0A1X7V0W7_AMPQE</name>
<dbReference type="InterPro" id="IPR020894">
    <property type="entry name" value="Cadherin_CS"/>
</dbReference>
<dbReference type="FunFam" id="2.60.40.60:FF:000015">
    <property type="entry name" value="FAT atypical cadherin 1"/>
    <property type="match status" value="4"/>
</dbReference>
<evidence type="ECO:0000256" key="7">
    <source>
        <dbReference type="ARBA" id="ARBA00022737"/>
    </source>
</evidence>
<feature type="domain" description="Cadherin" evidence="21">
    <location>
        <begin position="2307"/>
        <end position="2419"/>
    </location>
</feature>
<feature type="domain" description="Cadherin" evidence="21">
    <location>
        <begin position="1257"/>
        <end position="1358"/>
    </location>
</feature>
<feature type="compositionally biased region" description="Polar residues" evidence="18">
    <location>
        <begin position="7041"/>
        <end position="7051"/>
    </location>
</feature>
<feature type="domain" description="Cadherin" evidence="21">
    <location>
        <begin position="480"/>
        <end position="584"/>
    </location>
</feature>
<feature type="domain" description="Cadherin" evidence="21">
    <location>
        <begin position="1046"/>
        <end position="1150"/>
    </location>
</feature>
<dbReference type="InterPro" id="IPR002893">
    <property type="entry name" value="Znf_MYND"/>
</dbReference>
<dbReference type="GO" id="GO:0005509">
    <property type="term" value="F:calcium ion binding"/>
    <property type="evidence" value="ECO:0007669"/>
    <property type="project" value="UniProtKB-UniRule"/>
</dbReference>
<evidence type="ECO:0000256" key="5">
    <source>
        <dbReference type="ARBA" id="ARBA00022723"/>
    </source>
</evidence>
<evidence type="ECO:0000256" key="17">
    <source>
        <dbReference type="PROSITE-ProRule" id="PRU00134"/>
    </source>
</evidence>
<keyword evidence="15" id="KW-0325">Glycoprotein</keyword>
<dbReference type="FunFam" id="2.60.40.60:FF:000024">
    <property type="entry name" value="FAT atypical cadherin 3"/>
    <property type="match status" value="1"/>
</dbReference>
<keyword evidence="9" id="KW-0862">Zinc</keyword>
<dbReference type="FunFam" id="2.60.40.60:FF:000033">
    <property type="entry name" value="FAT atypical cadherin 1"/>
    <property type="match status" value="1"/>
</dbReference>
<keyword evidence="7" id="KW-0677">Repeat</keyword>